<dbReference type="CDD" id="cd02440">
    <property type="entry name" value="AdoMet_MTases"/>
    <property type="match status" value="1"/>
</dbReference>
<dbReference type="HOGENOM" id="CLU_018398_7_2_0"/>
<dbReference type="SUPFAM" id="SSF53335">
    <property type="entry name" value="S-adenosyl-L-methionine-dependent methyltransferases"/>
    <property type="match status" value="1"/>
</dbReference>
<evidence type="ECO:0000256" key="1">
    <source>
        <dbReference type="ARBA" id="ARBA00022603"/>
    </source>
</evidence>
<dbReference type="AlphaFoldDB" id="C9N144"/>
<organism evidence="4 5">
    <name type="scientific">Leptotrichia hofstadii F0254</name>
    <dbReference type="NCBI Taxonomy" id="634994"/>
    <lineage>
        <taxon>Bacteria</taxon>
        <taxon>Fusobacteriati</taxon>
        <taxon>Fusobacteriota</taxon>
        <taxon>Fusobacteriia</taxon>
        <taxon>Fusobacteriales</taxon>
        <taxon>Leptotrichiaceae</taxon>
        <taxon>Leptotrichia</taxon>
    </lineage>
</organism>
<dbReference type="PANTHER" id="PTHR47816">
    <property type="entry name" value="RIBOSOMAL RNA SMALL SUBUNIT METHYLTRANSFERASE C"/>
    <property type="match status" value="1"/>
</dbReference>
<dbReference type="Pfam" id="PF05175">
    <property type="entry name" value="MTS"/>
    <property type="match status" value="1"/>
</dbReference>
<dbReference type="PANTHER" id="PTHR47816:SF4">
    <property type="entry name" value="RIBOSOMAL RNA SMALL SUBUNIT METHYLTRANSFERASE C"/>
    <property type="match status" value="1"/>
</dbReference>
<dbReference type="eggNOG" id="COG2813">
    <property type="taxonomic scope" value="Bacteria"/>
</dbReference>
<gene>
    <name evidence="4" type="ORF">GCWU000323_02565</name>
</gene>
<comment type="caution">
    <text evidence="4">The sequence shown here is derived from an EMBL/GenBank/DDBJ whole genome shotgun (WGS) entry which is preliminary data.</text>
</comment>
<dbReference type="GO" id="GO:0008757">
    <property type="term" value="F:S-adenosylmethionine-dependent methyltransferase activity"/>
    <property type="evidence" value="ECO:0007669"/>
    <property type="project" value="InterPro"/>
</dbReference>
<reference evidence="4 5" key="1">
    <citation type="submission" date="2009-09" db="EMBL/GenBank/DDBJ databases">
        <authorList>
            <person name="Weinstock G."/>
            <person name="Sodergren E."/>
            <person name="Clifton S."/>
            <person name="Fulton L."/>
            <person name="Fulton B."/>
            <person name="Courtney L."/>
            <person name="Fronick C."/>
            <person name="Harrison M."/>
            <person name="Strong C."/>
            <person name="Farmer C."/>
            <person name="Delahaunty K."/>
            <person name="Markovic C."/>
            <person name="Hall O."/>
            <person name="Minx P."/>
            <person name="Tomlinson C."/>
            <person name="Mitreva M."/>
            <person name="Nelson J."/>
            <person name="Hou S."/>
            <person name="Wollam A."/>
            <person name="Pepin K.H."/>
            <person name="Johnson M."/>
            <person name="Bhonagiri V."/>
            <person name="Nash W.E."/>
            <person name="Warren W."/>
            <person name="Chinwalla A."/>
            <person name="Mardis E.R."/>
            <person name="Wilson R.K."/>
        </authorList>
    </citation>
    <scope>NUCLEOTIDE SEQUENCE [LARGE SCALE GENOMIC DNA]</scope>
    <source>
        <strain evidence="4 5">F0254</strain>
    </source>
</reference>
<dbReference type="GO" id="GO:0032259">
    <property type="term" value="P:methylation"/>
    <property type="evidence" value="ECO:0007669"/>
    <property type="project" value="UniProtKB-KW"/>
</dbReference>
<keyword evidence="2 4" id="KW-0808">Transferase</keyword>
<name>C9N144_9FUSO</name>
<dbReference type="Proteomes" id="UP000006233">
    <property type="component" value="Unassembled WGS sequence"/>
</dbReference>
<dbReference type="InterPro" id="IPR007848">
    <property type="entry name" value="Small_mtfrase_dom"/>
</dbReference>
<evidence type="ECO:0000313" key="4">
    <source>
        <dbReference type="EMBL" id="EEX73237.1"/>
    </source>
</evidence>
<accession>C9N144</accession>
<dbReference type="RefSeq" id="WP_006805852.1">
    <property type="nucleotide sequence ID" value="NZ_GG700634.1"/>
</dbReference>
<evidence type="ECO:0000313" key="5">
    <source>
        <dbReference type="Proteomes" id="UP000006233"/>
    </source>
</evidence>
<evidence type="ECO:0000259" key="3">
    <source>
        <dbReference type="Pfam" id="PF05175"/>
    </source>
</evidence>
<dbReference type="EMBL" id="ACVB02000029">
    <property type="protein sequence ID" value="EEX73237.1"/>
    <property type="molecule type" value="Genomic_DNA"/>
</dbReference>
<dbReference type="STRING" id="634994.GCWU000323_02565"/>
<dbReference type="InterPro" id="IPR029063">
    <property type="entry name" value="SAM-dependent_MTases_sf"/>
</dbReference>
<dbReference type="Gene3D" id="3.40.50.150">
    <property type="entry name" value="Vaccinia Virus protein VP39"/>
    <property type="match status" value="1"/>
</dbReference>
<dbReference type="InterPro" id="IPR046977">
    <property type="entry name" value="RsmC/RlmG"/>
</dbReference>
<proteinExistence type="predicted"/>
<evidence type="ECO:0000256" key="2">
    <source>
        <dbReference type="ARBA" id="ARBA00022679"/>
    </source>
</evidence>
<keyword evidence="1 4" id="KW-0489">Methyltransferase</keyword>
<feature type="domain" description="Methyltransferase small" evidence="3">
    <location>
        <begin position="27"/>
        <end position="203"/>
    </location>
</feature>
<protein>
    <submittedName>
        <fullName evidence="4">Methyltransferase small domain protein</fullName>
    </submittedName>
</protein>
<sequence length="208" mass="24236">MSHYFSEKQEVKSDRKIIKYEIENKNFEFVTDNGVFSKTKVDFGTDVMLKVFLRENMNKKNQKFEVLDIGCGYGVVSVVMKAFFQKIKTVSSDVNERALELTTENLLKNEVVKDENDDFEVRKSFVFDNISEKFDVILSNPPIRAGKQTIFQIYEQSFEHLNENGEFYCVIQTKHGAKSTQRKLEEVFGNCETLEINAGYRIFRSVKK</sequence>